<gene>
    <name evidence="2" type="ORF">ACRB68_32090</name>
</gene>
<sequence>MNEHVCRHQRLLAVLAGLFGFAVTATLSAVPGSGVAEVIRAGTAAAAATAVNGRAQAAEAVAVRYAPDDHRRSGPSGGYAAIAGHGPAAPGPARTGARAGAAADGLPPSVPSSAVKVRGPPSSTGS</sequence>
<keyword evidence="3" id="KW-1185">Reference proteome</keyword>
<feature type="region of interest" description="Disordered" evidence="1">
    <location>
        <begin position="67"/>
        <end position="126"/>
    </location>
</feature>
<dbReference type="AlphaFoldDB" id="A0A7K0BVD2"/>
<name>A0A7K0BVD2_9ACTN</name>
<feature type="compositionally biased region" description="Low complexity" evidence="1">
    <location>
        <begin position="78"/>
        <end position="107"/>
    </location>
</feature>
<dbReference type="Proteomes" id="UP000487268">
    <property type="component" value="Unassembled WGS sequence"/>
</dbReference>
<dbReference type="EMBL" id="WEGH01000002">
    <property type="protein sequence ID" value="MQY05140.1"/>
    <property type="molecule type" value="Genomic_DNA"/>
</dbReference>
<dbReference type="RefSeq" id="WP_153533253.1">
    <property type="nucleotide sequence ID" value="NZ_WEGH01000002.1"/>
</dbReference>
<accession>A0A7K0BVD2</accession>
<evidence type="ECO:0000313" key="3">
    <source>
        <dbReference type="Proteomes" id="UP000487268"/>
    </source>
</evidence>
<comment type="caution">
    <text evidence="2">The sequence shown here is derived from an EMBL/GenBank/DDBJ whole genome shotgun (WGS) entry which is preliminary data.</text>
</comment>
<evidence type="ECO:0000313" key="2">
    <source>
        <dbReference type="EMBL" id="MQY05140.1"/>
    </source>
</evidence>
<protein>
    <submittedName>
        <fullName evidence="2">Uncharacterized protein</fullName>
    </submittedName>
</protein>
<evidence type="ECO:0000256" key="1">
    <source>
        <dbReference type="SAM" id="MobiDB-lite"/>
    </source>
</evidence>
<reference evidence="2 3" key="1">
    <citation type="submission" date="2019-10" db="EMBL/GenBank/DDBJ databases">
        <title>Actinomadura rubteroloni sp. nov. and Actinomadura macrotermitis sp. nov., isolated from the gut of fungus growing-termite Macrotermes natalensis.</title>
        <authorList>
            <person name="Benndorf R."/>
            <person name="Martin K."/>
            <person name="Kuefner M."/>
            <person name="De Beer W."/>
            <person name="Kaster A.-K."/>
            <person name="Vollmers J."/>
            <person name="Poulsen M."/>
            <person name="Beemelmanns C."/>
        </authorList>
    </citation>
    <scope>NUCLEOTIDE SEQUENCE [LARGE SCALE GENOMIC DNA]</scope>
    <source>
        <strain evidence="2 3">RB68</strain>
    </source>
</reference>
<proteinExistence type="predicted"/>
<organism evidence="2 3">
    <name type="scientific">Actinomadura macrotermitis</name>
    <dbReference type="NCBI Taxonomy" id="2585200"/>
    <lineage>
        <taxon>Bacteria</taxon>
        <taxon>Bacillati</taxon>
        <taxon>Actinomycetota</taxon>
        <taxon>Actinomycetes</taxon>
        <taxon>Streptosporangiales</taxon>
        <taxon>Thermomonosporaceae</taxon>
        <taxon>Actinomadura</taxon>
    </lineage>
</organism>